<evidence type="ECO:0000313" key="3">
    <source>
        <dbReference type="Proteomes" id="UP000515873"/>
    </source>
</evidence>
<evidence type="ECO:0000256" key="1">
    <source>
        <dbReference type="SAM" id="SignalP"/>
    </source>
</evidence>
<proteinExistence type="predicted"/>
<protein>
    <submittedName>
        <fullName evidence="2">Pilus assembly protein PilY</fullName>
    </submittedName>
</protein>
<keyword evidence="3" id="KW-1185">Reference proteome</keyword>
<dbReference type="InterPro" id="IPR011047">
    <property type="entry name" value="Quinoprotein_ADH-like_sf"/>
</dbReference>
<gene>
    <name evidence="2" type="ORF">H8F01_14680</name>
</gene>
<keyword evidence="1" id="KW-0732">Signal</keyword>
<feature type="signal peptide" evidence="1">
    <location>
        <begin position="1"/>
        <end position="19"/>
    </location>
</feature>
<sequence length="1117" mass="116113">MPVALLAAAAGVLSPSAVAEDIDIYAPALNQQPGGAPNVVISLDTSDAWNGGVSFTCPLVNGVNPNATNKKAASVSGFVQCALYQAVYSLGQNPSLAGNIDIGMMRYNIAPNDGLANTGAKFSGSGGSFKFPSTIGSKNTQGPAPQPLPVIGGATGSAGATNLTNLLGTIQGLDSTADGANNQNAGTAFQEVWAYYAAKVGLSNENYSSLTNSNYCRRNYQIFVAGAFTNTKAGANVDWATPLQAAGATTAQQQIVTIPPPYNKYQGQGGDPEWARFMYQTDLSNGLDPSGIENIITYTIVVTDGSNPDLVQYLTTTAANGGGKAFVVNVNDVSAVNELVTAFSTIFNEVEAVNSVFSSVSLPLSANNEGTYNNQFFYGMFRPESSFLPRWWGNLKQYQAGYVSGTLVLTDANGQSAVNSTTGFITPGAVSFWTTTTNKVGTAQWPATGYWYNTYLTKNKNFGSGATTDAFDSPDGSLVEKGAAAEVLRGVNLASDVRTVYTCANSGGGCTANMGPDLFATTNSTLAASATFTTSTSTVPTTTTLINWVRGQDLAGNETEPGPYGLNPMTAPSPALPIGATSTARPSIHGDVLHSQPAVINYGGNVVVFYGSNDGMFHAVNGNQTGNITSGTTTVPPGGELWSFVAPEFFPKLVRLYNNSPVAKFGANPPTGSIAKDYFMDGSPATFQDNRPASTTYGKKYIYLTPRRGGSFIYAFDVTDPVNPTFLWEKTLATLPELGQAWSRPVVAMAAGLKISGTATDHPVLVMGGGYDPAEDIDPYVGPDTHGRSIFVLDAVTGDTVWVAQPSCANAPTNASGRAVTCVAVSGMQYAIPSQLTLLDRNGDGYIDRIYAPDQGGNIWRVDLPTSGVSAWSVSKLASLGGTGNNARKFFYPVDVVTTSSYDVVTASSGDREHPLYSAATGSATQVQNAFFSIYDPNVGTSVPSGWTPITENNLTLTFTSGSAPVAYNQSTAKSTSGGVSQGFFVNYQPGEKGVNAPTIVAGYAYFGTNTPTNPSSAPVCTANLGIARGYAINVFTGLGMNGNGFVTFGGGGMPPTPVFGFVQIGSGVVAVLTGGGNQQGSGGGAAGASSDIDVTQVSPPALHTRKRTYWYKEGVK</sequence>
<evidence type="ECO:0000313" key="2">
    <source>
        <dbReference type="EMBL" id="QNK03842.1"/>
    </source>
</evidence>
<dbReference type="EMBL" id="CP060412">
    <property type="protein sequence ID" value="QNK03842.1"/>
    <property type="molecule type" value="Genomic_DNA"/>
</dbReference>
<organism evidence="2 3">
    <name type="scientific">Dyella telluris</name>
    <dbReference type="NCBI Taxonomy" id="2763498"/>
    <lineage>
        <taxon>Bacteria</taxon>
        <taxon>Pseudomonadati</taxon>
        <taxon>Pseudomonadota</taxon>
        <taxon>Gammaproteobacteria</taxon>
        <taxon>Lysobacterales</taxon>
        <taxon>Rhodanobacteraceae</taxon>
        <taxon>Dyella</taxon>
    </lineage>
</organism>
<accession>A0A7G8QAN4</accession>
<dbReference type="SUPFAM" id="SSF50998">
    <property type="entry name" value="Quinoprotein alcohol dehydrogenase-like"/>
    <property type="match status" value="1"/>
</dbReference>
<reference evidence="2 3" key="1">
    <citation type="submission" date="2020-08" db="EMBL/GenBank/DDBJ databases">
        <title>Dyella sp. G9 isolated from forest soil.</title>
        <authorList>
            <person name="Fu J."/>
            <person name="Qiu L."/>
        </authorList>
    </citation>
    <scope>NUCLEOTIDE SEQUENCE [LARGE SCALE GENOMIC DNA]</scope>
    <source>
        <strain evidence="2 3">G9</strain>
    </source>
</reference>
<feature type="chain" id="PRO_5028881101" evidence="1">
    <location>
        <begin position="20"/>
        <end position="1117"/>
    </location>
</feature>
<dbReference type="AlphaFoldDB" id="A0A7G8QAN4"/>
<name>A0A7G8QAN4_9GAMM</name>
<dbReference type="KEGG" id="dtl:H8F01_14680"/>
<dbReference type="Proteomes" id="UP000515873">
    <property type="component" value="Chromosome"/>
</dbReference>